<evidence type="ECO:0000256" key="4">
    <source>
        <dbReference type="ARBA" id="ARBA00022475"/>
    </source>
</evidence>
<dbReference type="Gene3D" id="3.40.50.300">
    <property type="entry name" value="P-loop containing nucleotide triphosphate hydrolases"/>
    <property type="match status" value="1"/>
</dbReference>
<dbReference type="GO" id="GO:0016887">
    <property type="term" value="F:ATP hydrolysis activity"/>
    <property type="evidence" value="ECO:0007669"/>
    <property type="project" value="InterPro"/>
</dbReference>
<comment type="caution">
    <text evidence="12">The sequence shown here is derived from an EMBL/GenBank/DDBJ whole genome shotgun (WGS) entry which is preliminary data.</text>
</comment>
<proteinExistence type="inferred from homology"/>
<dbReference type="PROSITE" id="PS50893">
    <property type="entry name" value="ABC_TRANSPORTER_2"/>
    <property type="match status" value="1"/>
</dbReference>
<keyword evidence="6 12" id="KW-0067">ATP-binding</keyword>
<dbReference type="GO" id="GO:0005886">
    <property type="term" value="C:plasma membrane"/>
    <property type="evidence" value="ECO:0007669"/>
    <property type="project" value="UniProtKB-SubCell"/>
</dbReference>
<feature type="domain" description="ABC transporter" evidence="11">
    <location>
        <begin position="14"/>
        <end position="252"/>
    </location>
</feature>
<evidence type="ECO:0000256" key="6">
    <source>
        <dbReference type="ARBA" id="ARBA00022840"/>
    </source>
</evidence>
<dbReference type="EMBL" id="QDAG01000004">
    <property type="protein sequence ID" value="KAE8128756.1"/>
    <property type="molecule type" value="Genomic_DNA"/>
</dbReference>
<protein>
    <recommendedName>
        <fullName evidence="9">ABC-type polar-amino-acid transporter</fullName>
        <ecNumber evidence="9">7.4.2.1</ecNumber>
    </recommendedName>
</protein>
<dbReference type="GO" id="GO:0015426">
    <property type="term" value="F:ATPase-coupled polar amino acid-transporter activity"/>
    <property type="evidence" value="ECO:0007669"/>
    <property type="project" value="UniProtKB-EC"/>
</dbReference>
<dbReference type="InterPro" id="IPR017871">
    <property type="entry name" value="ABC_transporter-like_CS"/>
</dbReference>
<keyword evidence="7" id="KW-0029">Amino-acid transport</keyword>
<dbReference type="CDD" id="cd03262">
    <property type="entry name" value="ABC_HisP_GlnQ"/>
    <property type="match status" value="1"/>
</dbReference>
<organism evidence="12 13">
    <name type="scientific">Bifidobacterium tibiigranuli</name>
    <dbReference type="NCBI Taxonomy" id="2172043"/>
    <lineage>
        <taxon>Bacteria</taxon>
        <taxon>Bacillati</taxon>
        <taxon>Actinomycetota</taxon>
        <taxon>Actinomycetes</taxon>
        <taxon>Bifidobacteriales</taxon>
        <taxon>Bifidobacteriaceae</taxon>
        <taxon>Bifidobacterium</taxon>
    </lineage>
</organism>
<keyword evidence="3" id="KW-0813">Transport</keyword>
<evidence type="ECO:0000259" key="11">
    <source>
        <dbReference type="PROSITE" id="PS50893"/>
    </source>
</evidence>
<accession>A0A5N6S4E9</accession>
<name>A0A5N6S4E9_9BIFI</name>
<keyword evidence="4" id="KW-1003">Cell membrane</keyword>
<keyword evidence="13" id="KW-1185">Reference proteome</keyword>
<gene>
    <name evidence="12" type="ORF">DDE84_04670</name>
</gene>
<dbReference type="Pfam" id="PF00005">
    <property type="entry name" value="ABC_tran"/>
    <property type="match status" value="1"/>
</dbReference>
<dbReference type="InterPro" id="IPR003439">
    <property type="entry name" value="ABC_transporter-like_ATP-bd"/>
</dbReference>
<dbReference type="SUPFAM" id="SSF52540">
    <property type="entry name" value="P-loop containing nucleoside triphosphate hydrolases"/>
    <property type="match status" value="1"/>
</dbReference>
<dbReference type="EC" id="7.4.2.1" evidence="9"/>
<evidence type="ECO:0000256" key="8">
    <source>
        <dbReference type="ARBA" id="ARBA00023136"/>
    </source>
</evidence>
<dbReference type="InterPro" id="IPR050086">
    <property type="entry name" value="MetN_ABC_transporter-like"/>
</dbReference>
<keyword evidence="8" id="KW-0472">Membrane</keyword>
<comment type="catalytic activity">
    <reaction evidence="10">
        <text>a polar amino acid(out) + ATP + H2O = a polar amino acid(in) + ADP + phosphate + H(+)</text>
        <dbReference type="Rhea" id="RHEA:14673"/>
        <dbReference type="ChEBI" id="CHEBI:15377"/>
        <dbReference type="ChEBI" id="CHEBI:15378"/>
        <dbReference type="ChEBI" id="CHEBI:30616"/>
        <dbReference type="ChEBI" id="CHEBI:43474"/>
        <dbReference type="ChEBI" id="CHEBI:62031"/>
        <dbReference type="ChEBI" id="CHEBI:456216"/>
        <dbReference type="EC" id="7.4.2.1"/>
    </reaction>
    <physiologicalReaction direction="left-to-right" evidence="10">
        <dbReference type="Rhea" id="RHEA:14674"/>
    </physiologicalReaction>
</comment>
<evidence type="ECO:0000313" key="12">
    <source>
        <dbReference type="EMBL" id="KAE8128756.1"/>
    </source>
</evidence>
<keyword evidence="5" id="KW-0547">Nucleotide-binding</keyword>
<dbReference type="PANTHER" id="PTHR43166:SF9">
    <property type="entry name" value="GLUTAMATE_ASPARTATE IMPORT ATP-BINDING PROTEIN GLTL"/>
    <property type="match status" value="1"/>
</dbReference>
<sequence>MMTAEQKPASDYMLELGAITKSYGGNTILHGVSLRVARGEVCSIIGPSGAGKSTLLRCINLIEQPDSGNMLMDGDFFELSQRLSKSDLMALRRKCGMVFQSFNLFPHMTVLQNITFPQRHVLGKDEDSARESALALLDRVGLKNKADSHPGQLSGGQQQRVAIARALALEPQLMLFDEPTSALDPELAHEVLEVMRELAESGMTMVVVTHAMNFARTVGSHLVVMADGAIIEEGVPEEIMSNPSKERTRQFLSVVEH</sequence>
<dbReference type="Proteomes" id="UP000325415">
    <property type="component" value="Unassembled WGS sequence"/>
</dbReference>
<dbReference type="InterPro" id="IPR030679">
    <property type="entry name" value="ABC_ATPase_HisP-typ"/>
</dbReference>
<dbReference type="InterPro" id="IPR003593">
    <property type="entry name" value="AAA+_ATPase"/>
</dbReference>
<evidence type="ECO:0000256" key="9">
    <source>
        <dbReference type="ARBA" id="ARBA00038850"/>
    </source>
</evidence>
<dbReference type="PROSITE" id="PS00211">
    <property type="entry name" value="ABC_TRANSPORTER_1"/>
    <property type="match status" value="1"/>
</dbReference>
<evidence type="ECO:0000256" key="7">
    <source>
        <dbReference type="ARBA" id="ARBA00022970"/>
    </source>
</evidence>
<evidence type="ECO:0000256" key="2">
    <source>
        <dbReference type="ARBA" id="ARBA00005417"/>
    </source>
</evidence>
<evidence type="ECO:0000256" key="10">
    <source>
        <dbReference type="ARBA" id="ARBA00047624"/>
    </source>
</evidence>
<dbReference type="FunFam" id="3.40.50.300:FF:000020">
    <property type="entry name" value="Amino acid ABC transporter ATP-binding component"/>
    <property type="match status" value="1"/>
</dbReference>
<evidence type="ECO:0000313" key="13">
    <source>
        <dbReference type="Proteomes" id="UP000325415"/>
    </source>
</evidence>
<dbReference type="PIRSF" id="PIRSF039085">
    <property type="entry name" value="ABC_ATPase_HisP"/>
    <property type="match status" value="1"/>
</dbReference>
<evidence type="ECO:0000256" key="3">
    <source>
        <dbReference type="ARBA" id="ARBA00022448"/>
    </source>
</evidence>
<comment type="similarity">
    <text evidence="2">Belongs to the ABC transporter superfamily.</text>
</comment>
<evidence type="ECO:0000256" key="5">
    <source>
        <dbReference type="ARBA" id="ARBA00022741"/>
    </source>
</evidence>
<dbReference type="PANTHER" id="PTHR43166">
    <property type="entry name" value="AMINO ACID IMPORT ATP-BINDING PROTEIN"/>
    <property type="match status" value="1"/>
</dbReference>
<dbReference type="SMART" id="SM00382">
    <property type="entry name" value="AAA"/>
    <property type="match status" value="1"/>
</dbReference>
<dbReference type="GO" id="GO:0005524">
    <property type="term" value="F:ATP binding"/>
    <property type="evidence" value="ECO:0007669"/>
    <property type="project" value="UniProtKB-KW"/>
</dbReference>
<reference evidence="12 13" key="1">
    <citation type="submission" date="2018-04" db="EMBL/GenBank/DDBJ databases">
        <authorList>
            <person name="Eckel V.P."/>
            <person name="Vogel R.F."/>
        </authorList>
    </citation>
    <scope>NUCLEOTIDE SEQUENCE [LARGE SCALE GENOMIC DNA]</scope>
    <source>
        <strain evidence="13">TMW 2.1764</strain>
    </source>
</reference>
<dbReference type="AlphaFoldDB" id="A0A5N6S4E9"/>
<evidence type="ECO:0000256" key="1">
    <source>
        <dbReference type="ARBA" id="ARBA00004202"/>
    </source>
</evidence>
<comment type="subcellular location">
    <subcellularLocation>
        <location evidence="1">Cell membrane</location>
        <topology evidence="1">Peripheral membrane protein</topology>
    </subcellularLocation>
</comment>
<dbReference type="InterPro" id="IPR027417">
    <property type="entry name" value="P-loop_NTPase"/>
</dbReference>